<name>A0ABS1IUX0_9GAMM</name>
<feature type="transmembrane region" description="Helical" evidence="1">
    <location>
        <begin position="12"/>
        <end position="35"/>
    </location>
</feature>
<evidence type="ECO:0000313" key="2">
    <source>
        <dbReference type="EMBL" id="MBK5145551.1"/>
    </source>
</evidence>
<dbReference type="Proteomes" id="UP001296921">
    <property type="component" value="Unassembled WGS sequence"/>
</dbReference>
<keyword evidence="3" id="KW-1185">Reference proteome</keyword>
<keyword evidence="1" id="KW-0472">Membrane</keyword>
<organism evidence="2 3">
    <name type="scientific">Limnobaculum allomyrinae</name>
    <dbReference type="NCBI Taxonomy" id="2791986"/>
    <lineage>
        <taxon>Bacteria</taxon>
        <taxon>Pseudomonadati</taxon>
        <taxon>Pseudomonadota</taxon>
        <taxon>Gammaproteobacteria</taxon>
        <taxon>Enterobacterales</taxon>
        <taxon>Budviciaceae</taxon>
        <taxon>Limnobaculum</taxon>
    </lineage>
</organism>
<sequence length="188" mass="21287">MLHSARISTDRVITFGFIILGVWAFLALVAIIIMAKTIDSLRNDQQIVVTPMAYNAPFAISMNTASPELKLMWAMTFAGLRLNVSPGNVDAQHEFLLRYIKPGSQPELSVTLAEEARRIKQSGVTSVFHQTGYFIYPNNPRIEVTGILYTWIGNSKPEKETKRYILELEYANGVTYLTRFVEPENEKQ</sequence>
<dbReference type="EMBL" id="JADRCR010000012">
    <property type="protein sequence ID" value="MBK5145551.1"/>
    <property type="molecule type" value="Genomic_DNA"/>
</dbReference>
<keyword evidence="1" id="KW-1133">Transmembrane helix</keyword>
<evidence type="ECO:0000256" key="1">
    <source>
        <dbReference type="SAM" id="Phobius"/>
    </source>
</evidence>
<dbReference type="Pfam" id="PF05309">
    <property type="entry name" value="TraE"/>
    <property type="match status" value="1"/>
</dbReference>
<keyword evidence="1" id="KW-0812">Transmembrane</keyword>
<gene>
    <name evidence="2" type="primary">traE</name>
    <name evidence="2" type="ORF">I2494_17875</name>
</gene>
<dbReference type="InterPro" id="IPR007973">
    <property type="entry name" value="Pilus_assembly_TraE"/>
</dbReference>
<dbReference type="NCBIfam" id="TIGR02761">
    <property type="entry name" value="TraE_TIGR"/>
    <property type="match status" value="1"/>
</dbReference>
<protein>
    <submittedName>
        <fullName evidence="2">Type IV conjugative transfer system protein TraE</fullName>
    </submittedName>
</protein>
<dbReference type="RefSeq" id="WP_218468431.1">
    <property type="nucleotide sequence ID" value="NZ_JADRCR010000012.1"/>
</dbReference>
<accession>A0ABS1IUX0</accession>
<proteinExistence type="predicted"/>
<comment type="caution">
    <text evidence="2">The sequence shown here is derived from an EMBL/GenBank/DDBJ whole genome shotgun (WGS) entry which is preliminary data.</text>
</comment>
<evidence type="ECO:0000313" key="3">
    <source>
        <dbReference type="Proteomes" id="UP001296921"/>
    </source>
</evidence>
<reference evidence="2 3" key="1">
    <citation type="submission" date="2020-11" db="EMBL/GenBank/DDBJ databases">
        <title>Insectihabitans protaetiae gen. nov. sp. nov. and Insectihabitans allomyrinae sp. nov., isolated from larvae of Protaetia brevitarsis seulensis and Allomyrina dichotoma, respectively.</title>
        <authorList>
            <person name="Lee S.D."/>
            <person name="Byeon Y.-S."/>
            <person name="Kim S.-M."/>
            <person name="Yang H.L."/>
            <person name="Kim I.S."/>
        </authorList>
    </citation>
    <scope>NUCLEOTIDE SEQUENCE [LARGE SCALE GENOMIC DNA]</scope>
    <source>
        <strain evidence="2 3">BWR-B9</strain>
    </source>
</reference>